<organism evidence="2 3">
    <name type="scientific">Mesotoga infera</name>
    <dbReference type="NCBI Taxonomy" id="1236046"/>
    <lineage>
        <taxon>Bacteria</taxon>
        <taxon>Thermotogati</taxon>
        <taxon>Thermotogota</taxon>
        <taxon>Thermotogae</taxon>
        <taxon>Kosmotogales</taxon>
        <taxon>Kosmotogaceae</taxon>
        <taxon>Mesotoga</taxon>
    </lineage>
</organism>
<dbReference type="Proteomes" id="UP000055014">
    <property type="component" value="Unassembled WGS sequence"/>
</dbReference>
<reference evidence="3" key="1">
    <citation type="journal article" date="2015" name="MBio">
        <title>Genome-Resolved Metagenomic Analysis Reveals Roles for Candidate Phyla and Other Microbial Community Members in Biogeochemical Transformations in Oil Reservoirs.</title>
        <authorList>
            <person name="Hu P."/>
            <person name="Tom L."/>
            <person name="Singh A."/>
            <person name="Thomas B.C."/>
            <person name="Baker B.J."/>
            <person name="Piceno Y.M."/>
            <person name="Andersen G.L."/>
            <person name="Banfield J.F."/>
        </authorList>
    </citation>
    <scope>NUCLEOTIDE SEQUENCE [LARGE SCALE GENOMIC DNA]</scope>
</reference>
<comment type="caution">
    <text evidence="2">The sequence shown here is derived from an EMBL/GenBank/DDBJ whole genome shotgun (WGS) entry which is preliminary data.</text>
</comment>
<accession>A0A101I920</accession>
<name>A0A101I920_9BACT</name>
<gene>
    <name evidence="2" type="ORF">XE02_0474</name>
</gene>
<evidence type="ECO:0000313" key="2">
    <source>
        <dbReference type="EMBL" id="KUK90583.1"/>
    </source>
</evidence>
<sequence>MDEKTLESILKLKEEQIDSMDFKKLLGHIRSIDEYFRSNSQIDVEIALKAYQKAIQLLTAARLRLITLKKEKEELDKQYSSFLNSIESEEVSEEPQETSTEGEDGKLPF</sequence>
<proteinExistence type="predicted"/>
<dbReference type="AlphaFoldDB" id="A0A101I920"/>
<evidence type="ECO:0000256" key="1">
    <source>
        <dbReference type="SAM" id="MobiDB-lite"/>
    </source>
</evidence>
<feature type="region of interest" description="Disordered" evidence="1">
    <location>
        <begin position="86"/>
        <end position="109"/>
    </location>
</feature>
<evidence type="ECO:0000313" key="3">
    <source>
        <dbReference type="Proteomes" id="UP000055014"/>
    </source>
</evidence>
<protein>
    <submittedName>
        <fullName evidence="2">Uncharacterized protein</fullName>
    </submittedName>
</protein>
<dbReference type="PATRIC" id="fig|1236046.5.peg.1710"/>
<feature type="compositionally biased region" description="Acidic residues" evidence="1">
    <location>
        <begin position="87"/>
        <end position="102"/>
    </location>
</feature>
<dbReference type="EMBL" id="LGGW01000028">
    <property type="protein sequence ID" value="KUK90583.1"/>
    <property type="molecule type" value="Genomic_DNA"/>
</dbReference>